<gene>
    <name evidence="1" type="ORF">DCC39_10435</name>
</gene>
<sequence>MIDEIMLVTYAPYENWFDYMETTPLLTFPVKMDWLSDFLEKNYETTIDEFLREYNYDDSEFILRNWIAHLETRDKNEQ</sequence>
<dbReference type="EMBL" id="QCZG01000019">
    <property type="protein sequence ID" value="PWA11107.1"/>
    <property type="molecule type" value="Genomic_DNA"/>
</dbReference>
<protein>
    <submittedName>
        <fullName evidence="1">Uncharacterized protein</fullName>
    </submittedName>
</protein>
<accession>A0A2U1K0T6</accession>
<organism evidence="1 2">
    <name type="scientific">Pueribacillus theae</name>
    <dbReference type="NCBI Taxonomy" id="2171751"/>
    <lineage>
        <taxon>Bacteria</taxon>
        <taxon>Bacillati</taxon>
        <taxon>Bacillota</taxon>
        <taxon>Bacilli</taxon>
        <taxon>Bacillales</taxon>
        <taxon>Bacillaceae</taxon>
        <taxon>Pueribacillus</taxon>
    </lineage>
</organism>
<dbReference type="RefSeq" id="WP_116554839.1">
    <property type="nucleotide sequence ID" value="NZ_QCZG01000019.1"/>
</dbReference>
<dbReference type="AlphaFoldDB" id="A0A2U1K0T6"/>
<evidence type="ECO:0000313" key="1">
    <source>
        <dbReference type="EMBL" id="PWA11107.1"/>
    </source>
</evidence>
<proteinExistence type="predicted"/>
<dbReference type="Proteomes" id="UP000245998">
    <property type="component" value="Unassembled WGS sequence"/>
</dbReference>
<name>A0A2U1K0T6_9BACI</name>
<keyword evidence="2" id="KW-1185">Reference proteome</keyword>
<comment type="caution">
    <text evidence="1">The sequence shown here is derived from an EMBL/GenBank/DDBJ whole genome shotgun (WGS) entry which is preliminary data.</text>
</comment>
<reference evidence="1 2" key="1">
    <citation type="submission" date="2018-04" db="EMBL/GenBank/DDBJ databases">
        <title>Camelliibacillus theae gen. nov., sp. nov., isolated from Pu'er tea.</title>
        <authorList>
            <person name="Niu L."/>
        </authorList>
    </citation>
    <scope>NUCLEOTIDE SEQUENCE [LARGE SCALE GENOMIC DNA]</scope>
    <source>
        <strain evidence="1 2">T8</strain>
    </source>
</reference>
<evidence type="ECO:0000313" key="2">
    <source>
        <dbReference type="Proteomes" id="UP000245998"/>
    </source>
</evidence>